<dbReference type="EMBL" id="JACQPB010000004">
    <property type="protein sequence ID" value="MBI4209957.1"/>
    <property type="molecule type" value="Genomic_DNA"/>
</dbReference>
<protein>
    <submittedName>
        <fullName evidence="2">Uncharacterized protein</fullName>
    </submittedName>
</protein>
<accession>A0A8T3YK44</accession>
<comment type="caution">
    <text evidence="2">The sequence shown here is derived from an EMBL/GenBank/DDBJ whole genome shotgun (WGS) entry which is preliminary data.</text>
</comment>
<evidence type="ECO:0000256" key="1">
    <source>
        <dbReference type="SAM" id="MobiDB-lite"/>
    </source>
</evidence>
<dbReference type="AlphaFoldDB" id="A0A8T3YK44"/>
<sequence>MKPMLMIMALLMATMPFAAAQETDSQFYVMKLRLRQLGQGISDIVYKITKTLTFDSSAKLDIIANRGEELANRQSEWMHEETLAMTAAPEKREQALAIVRSEHASLLEDYQNSVEELRLIIQDAREKANPDLAARAEASARDFAASTVVAGLAQSQGSVQIRITNQSTANQTGEITADGAMARVDAEGFTSKDVKEETRNGIRYFVVTGEDRQQTSQGTTTKNFEAWVRADNGMITSISTSSSAESGRGSAISSSYASGESSTASSSAEAMTG</sequence>
<evidence type="ECO:0000313" key="2">
    <source>
        <dbReference type="EMBL" id="MBI4209957.1"/>
    </source>
</evidence>
<evidence type="ECO:0000313" key="3">
    <source>
        <dbReference type="Proteomes" id="UP000732298"/>
    </source>
</evidence>
<proteinExistence type="predicted"/>
<name>A0A8T3YK44_9ARCH</name>
<gene>
    <name evidence="2" type="ORF">HY544_00425</name>
</gene>
<reference evidence="2" key="1">
    <citation type="submission" date="2020-07" db="EMBL/GenBank/DDBJ databases">
        <title>Huge and variable diversity of episymbiotic CPR bacteria and DPANN archaea in groundwater ecosystems.</title>
        <authorList>
            <person name="He C.Y."/>
            <person name="Keren R."/>
            <person name="Whittaker M."/>
            <person name="Farag I.F."/>
            <person name="Doudna J."/>
            <person name="Cate J.H.D."/>
            <person name="Banfield J.F."/>
        </authorList>
    </citation>
    <scope>NUCLEOTIDE SEQUENCE</scope>
    <source>
        <strain evidence="2">NC_groundwater_1296_Ag_S-0.2um_52_80</strain>
    </source>
</reference>
<feature type="region of interest" description="Disordered" evidence="1">
    <location>
        <begin position="238"/>
        <end position="273"/>
    </location>
</feature>
<dbReference type="Proteomes" id="UP000732298">
    <property type="component" value="Unassembled WGS sequence"/>
</dbReference>
<organism evidence="2 3">
    <name type="scientific">Candidatus Iainarchaeum sp</name>
    <dbReference type="NCBI Taxonomy" id="3101447"/>
    <lineage>
        <taxon>Archaea</taxon>
        <taxon>Candidatus Iainarchaeota</taxon>
        <taxon>Candidatus Iainarchaeia</taxon>
        <taxon>Candidatus Iainarchaeales</taxon>
        <taxon>Candidatus Iainarchaeaceae</taxon>
        <taxon>Candidatus Iainarchaeum</taxon>
    </lineage>
</organism>